<dbReference type="Gene3D" id="1.20.120.1760">
    <property type="match status" value="1"/>
</dbReference>
<evidence type="ECO:0000256" key="5">
    <source>
        <dbReference type="RuleBase" id="RU003750"/>
    </source>
</evidence>
<dbReference type="InterPro" id="IPR043130">
    <property type="entry name" value="CDP-OH_PTrfase_TM_dom"/>
</dbReference>
<dbReference type="PATRIC" id="fig|1262449.3.peg.3270"/>
<dbReference type="InterPro" id="IPR000462">
    <property type="entry name" value="CDP-OH_P_trans"/>
</dbReference>
<reference evidence="8 9" key="3">
    <citation type="journal article" name="Genome Announc.">
        <title>Improved Draft Genome Sequence of Clostridium pasteurianum Strain ATCC 6013 (DSM 525) Using a Hybrid Next-Generation Sequencing Approach.</title>
        <authorList>
            <person name="Pyne M.E."/>
            <person name="Utturkar S."/>
            <person name="Brown S.D."/>
            <person name="Moo-Young M."/>
            <person name="Chung D.A."/>
            <person name="Chou C.P."/>
        </authorList>
    </citation>
    <scope>NUCLEOTIDE SEQUENCE [LARGE SCALE GENOMIC DNA]</scope>
    <source>
        <strain evidence="8 9">ATCC 6013</strain>
    </source>
</reference>
<dbReference type="GeneID" id="93073057"/>
<reference evidence="8" key="2">
    <citation type="submission" date="2015-10" db="EMBL/GenBank/DDBJ databases">
        <title>Improved Draft Genome Sequence of Clostridium pasteurianum Strain ATCC 6013 (DSM 525) Using a Hybrid Next-Generation Sequencing Approach.</title>
        <authorList>
            <person name="Pyne M.E."/>
            <person name="Utturkar S.M."/>
            <person name="Brown S.D."/>
            <person name="Moo-Young M."/>
            <person name="Chung D.A."/>
            <person name="Chou P.C."/>
        </authorList>
    </citation>
    <scope>NUCLEOTIDE SEQUENCE</scope>
    <source>
        <strain evidence="8">ATCC 6013</strain>
    </source>
</reference>
<evidence type="ECO:0000313" key="9">
    <source>
        <dbReference type="Proteomes" id="UP000028042"/>
    </source>
</evidence>
<evidence type="ECO:0000256" key="2">
    <source>
        <dbReference type="ARBA" id="ARBA00010441"/>
    </source>
</evidence>
<dbReference type="KEGG" id="cpat:CLPA_c08470"/>
<keyword evidence="10" id="KW-1185">Reference proteome</keyword>
<dbReference type="Proteomes" id="UP000028042">
    <property type="component" value="Unassembled WGS sequence"/>
</dbReference>
<evidence type="ECO:0000256" key="1">
    <source>
        <dbReference type="ARBA" id="ARBA00003973"/>
    </source>
</evidence>
<keyword evidence="3 5" id="KW-0808">Transferase</keyword>
<keyword evidence="6" id="KW-0472">Membrane</keyword>
<evidence type="ECO:0000256" key="4">
    <source>
        <dbReference type="ARBA" id="ARBA00033018"/>
    </source>
</evidence>
<dbReference type="EMBL" id="CP009268">
    <property type="protein sequence ID" value="AJA50935.1"/>
    <property type="molecule type" value="Genomic_DNA"/>
</dbReference>
<dbReference type="PIRSF" id="PIRSF000847">
    <property type="entry name" value="Phos_ph_gly_syn"/>
    <property type="match status" value="1"/>
</dbReference>
<evidence type="ECO:0000256" key="6">
    <source>
        <dbReference type="SAM" id="Phobius"/>
    </source>
</evidence>
<protein>
    <recommendedName>
        <fullName evidence="4">Phosphatidylglycerophosphate synthase</fullName>
    </recommendedName>
</protein>
<keyword evidence="6" id="KW-1133">Transmembrane helix</keyword>
<dbReference type="Proteomes" id="UP000030905">
    <property type="component" value="Chromosome"/>
</dbReference>
<proteinExistence type="inferred from homology"/>
<dbReference type="InterPro" id="IPR048254">
    <property type="entry name" value="CDP_ALCOHOL_P_TRANSF_CS"/>
</dbReference>
<comment type="similarity">
    <text evidence="2 5">Belongs to the CDP-alcohol phosphatidyltransferase class-I family.</text>
</comment>
<keyword evidence="6" id="KW-0812">Transmembrane</keyword>
<dbReference type="eggNOG" id="COG0558">
    <property type="taxonomic scope" value="Bacteria"/>
</dbReference>
<evidence type="ECO:0000256" key="3">
    <source>
        <dbReference type="ARBA" id="ARBA00022679"/>
    </source>
</evidence>
<dbReference type="EMBL" id="JPGY02000001">
    <property type="protein sequence ID" value="KRU13056.1"/>
    <property type="molecule type" value="Genomic_DNA"/>
</dbReference>
<accession>A0A0H3J2D6</accession>
<dbReference type="GO" id="GO:0016020">
    <property type="term" value="C:membrane"/>
    <property type="evidence" value="ECO:0007669"/>
    <property type="project" value="InterPro"/>
</dbReference>
<dbReference type="AlphaFoldDB" id="A0A0H3J2D6"/>
<dbReference type="UniPathway" id="UPA00084">
    <property type="reaction ID" value="UER00503"/>
</dbReference>
<comment type="function">
    <text evidence="1">This protein catalyzes the committed step to the synthesis of the acidic phospholipids.</text>
</comment>
<evidence type="ECO:0000313" key="7">
    <source>
        <dbReference type="EMBL" id="AJA50935.1"/>
    </source>
</evidence>
<sequence length="176" mass="19742">MKSIPNFISFSRIIFSLTLIFLKPLSTAFYAVYVICGLSDIIDGYIARKTGRASNFGARLDSMADMIMDCILIFILYPIVSPSVEIIIWIILIAVVRLVSMSVAFKKYKTFASIHTYGNKITGVALFMFPMLIPYANTNVLIYIICVMASISAIEELIIQLTSSELKVNRKSIFIK</sequence>
<gene>
    <name evidence="7" type="ORF">CLPA_c08470</name>
    <name evidence="8" type="ORF">CP6013_02304</name>
</gene>
<dbReference type="Pfam" id="PF01066">
    <property type="entry name" value="CDP-OH_P_transf"/>
    <property type="match status" value="1"/>
</dbReference>
<evidence type="ECO:0000313" key="10">
    <source>
        <dbReference type="Proteomes" id="UP000030905"/>
    </source>
</evidence>
<evidence type="ECO:0000313" key="8">
    <source>
        <dbReference type="EMBL" id="KRU13056.1"/>
    </source>
</evidence>
<reference evidence="7 10" key="1">
    <citation type="journal article" date="2015" name="Genome Announc.">
        <title>Complete Genome Sequence of the Nitrogen-Fixing and Solvent-Producing Clostridium pasteurianum DSM 525.</title>
        <authorList>
            <person name="Poehlein A."/>
            <person name="Grosse-Honebrink A."/>
            <person name="Zhang Y."/>
            <person name="Minton N.P."/>
            <person name="Daniel R."/>
        </authorList>
    </citation>
    <scope>NUCLEOTIDE SEQUENCE [LARGE SCALE GENOMIC DNA]</scope>
    <source>
        <strain evidence="7">DSM 525</strain>
        <strain evidence="10">DSM 525 / ATCC 6013</strain>
    </source>
</reference>
<dbReference type="RefSeq" id="WP_003447006.1">
    <property type="nucleotide sequence ID" value="NZ_ANZB01000013.1"/>
</dbReference>
<name>A0A0H3J2D6_CLOPA</name>
<feature type="transmembrane region" description="Helical" evidence="6">
    <location>
        <begin position="141"/>
        <end position="161"/>
    </location>
</feature>
<dbReference type="KEGG" id="cpae:CPAST_c08470"/>
<dbReference type="GO" id="GO:0006655">
    <property type="term" value="P:phosphatidylglycerol biosynthetic process"/>
    <property type="evidence" value="ECO:0007669"/>
    <property type="project" value="UniProtKB-UniPathway"/>
</dbReference>
<feature type="transmembrane region" description="Helical" evidence="6">
    <location>
        <begin position="117"/>
        <end position="135"/>
    </location>
</feature>
<organism evidence="7 10">
    <name type="scientific">Clostridium pasteurianum DSM 525 = ATCC 6013</name>
    <dbReference type="NCBI Taxonomy" id="1262449"/>
    <lineage>
        <taxon>Bacteria</taxon>
        <taxon>Bacillati</taxon>
        <taxon>Bacillota</taxon>
        <taxon>Clostridia</taxon>
        <taxon>Eubacteriales</taxon>
        <taxon>Clostridiaceae</taxon>
        <taxon>Clostridium</taxon>
    </lineage>
</organism>
<dbReference type="GO" id="GO:0008444">
    <property type="term" value="F:CDP-diacylglycerol-glycerol-3-phosphate 3-phosphatidyltransferase activity"/>
    <property type="evidence" value="ECO:0007669"/>
    <property type="project" value="InterPro"/>
</dbReference>
<dbReference type="InterPro" id="IPR004570">
    <property type="entry name" value="Phosphatidylglycerol_P_synth"/>
</dbReference>
<dbReference type="PROSITE" id="PS00379">
    <property type="entry name" value="CDP_ALCOHOL_P_TRANSF"/>
    <property type="match status" value="1"/>
</dbReference>